<sequence>MNRKQIEEEIIKKYQQDEQTMVLIFAQWCINNELDPNKLYQKAYPFQPNNSTLEEAVEHTVPKEQSDEISNETLLTVLSLFGNDDLAFVVSEYMNNG</sequence>
<name>A0ABW2K215_9BACI</name>
<gene>
    <name evidence="1" type="ORF">ACFQMN_07805</name>
</gene>
<reference evidence="2" key="1">
    <citation type="journal article" date="2019" name="Int. J. Syst. Evol. Microbiol.">
        <title>The Global Catalogue of Microorganisms (GCM) 10K type strain sequencing project: providing services to taxonomists for standard genome sequencing and annotation.</title>
        <authorList>
            <consortium name="The Broad Institute Genomics Platform"/>
            <consortium name="The Broad Institute Genome Sequencing Center for Infectious Disease"/>
            <person name="Wu L."/>
            <person name="Ma J."/>
        </authorList>
    </citation>
    <scope>NUCLEOTIDE SEQUENCE [LARGE SCALE GENOMIC DNA]</scope>
    <source>
        <strain evidence="2">CCUG 73951</strain>
    </source>
</reference>
<proteinExistence type="predicted"/>
<accession>A0ABW2K215</accession>
<evidence type="ECO:0000313" key="2">
    <source>
        <dbReference type="Proteomes" id="UP001596494"/>
    </source>
</evidence>
<dbReference type="EMBL" id="JBHTBY010000006">
    <property type="protein sequence ID" value="MFC7320784.1"/>
    <property type="molecule type" value="Genomic_DNA"/>
</dbReference>
<dbReference type="Proteomes" id="UP001596494">
    <property type="component" value="Unassembled WGS sequence"/>
</dbReference>
<dbReference type="RefSeq" id="WP_289214377.1">
    <property type="nucleotide sequence ID" value="NZ_JAPVRC010000001.1"/>
</dbReference>
<comment type="caution">
    <text evidence="1">The sequence shown here is derived from an EMBL/GenBank/DDBJ whole genome shotgun (WGS) entry which is preliminary data.</text>
</comment>
<keyword evidence="2" id="KW-1185">Reference proteome</keyword>
<organism evidence="1 2">
    <name type="scientific">Halobacillus campisalis</name>
    <dbReference type="NCBI Taxonomy" id="435909"/>
    <lineage>
        <taxon>Bacteria</taxon>
        <taxon>Bacillati</taxon>
        <taxon>Bacillota</taxon>
        <taxon>Bacilli</taxon>
        <taxon>Bacillales</taxon>
        <taxon>Bacillaceae</taxon>
        <taxon>Halobacillus</taxon>
    </lineage>
</organism>
<protein>
    <recommendedName>
        <fullName evidence="3">YxiS</fullName>
    </recommendedName>
</protein>
<evidence type="ECO:0008006" key="3">
    <source>
        <dbReference type="Google" id="ProtNLM"/>
    </source>
</evidence>
<evidence type="ECO:0000313" key="1">
    <source>
        <dbReference type="EMBL" id="MFC7320784.1"/>
    </source>
</evidence>